<keyword evidence="2" id="KW-1185">Reference proteome</keyword>
<name>A0A917BYE7_9PROT</name>
<gene>
    <name evidence="1" type="ORF">GCM10011332_14240</name>
</gene>
<dbReference type="Proteomes" id="UP000632498">
    <property type="component" value="Unassembled WGS sequence"/>
</dbReference>
<reference evidence="1" key="2">
    <citation type="submission" date="2020-09" db="EMBL/GenBank/DDBJ databases">
        <authorList>
            <person name="Sun Q."/>
            <person name="Zhou Y."/>
        </authorList>
    </citation>
    <scope>NUCLEOTIDE SEQUENCE</scope>
    <source>
        <strain evidence="1">CGMCC 1.15254</strain>
    </source>
</reference>
<protein>
    <submittedName>
        <fullName evidence="1">Uncharacterized protein</fullName>
    </submittedName>
</protein>
<proteinExistence type="predicted"/>
<sequence length="317" mass="35471">MMRSLPHKLSLTMTLGFALWLVLLWVMPGQEDHKVEKKQQVREAQPITQPVEDSPVVQATLVLPSPPKVEITKVEAPKPVVKAPKRVEPEKTTKKIVEKQPVKPTPLPVVQAKPKPAPKPVERQAEPKLIKPAPPIETVQEVSVAQATGGRALLRVLEHGKGPQIEIAWPQEAKARDLLFARFQQCFGMESVVMDGAGNLYRTAEGRGTRWEINMDRYSGFLRQAAGQIPQAERRIEQAILRHHRGLNDPSLVRIFPRRVDASLLGGLQSVAGPNYMQANHIRARYELQNNRVVVRDIRLNGAVMDGMIALAPYKRC</sequence>
<accession>A0A917BYE7</accession>
<reference evidence="1" key="1">
    <citation type="journal article" date="2014" name="Int. J. Syst. Evol. Microbiol.">
        <title>Complete genome sequence of Corynebacterium casei LMG S-19264T (=DSM 44701T), isolated from a smear-ripened cheese.</title>
        <authorList>
            <consortium name="US DOE Joint Genome Institute (JGI-PGF)"/>
            <person name="Walter F."/>
            <person name="Albersmeier A."/>
            <person name="Kalinowski J."/>
            <person name="Ruckert C."/>
        </authorList>
    </citation>
    <scope>NUCLEOTIDE SEQUENCE</scope>
    <source>
        <strain evidence="1">CGMCC 1.15254</strain>
    </source>
</reference>
<organism evidence="1 2">
    <name type="scientific">Terasakiella brassicae</name>
    <dbReference type="NCBI Taxonomy" id="1634917"/>
    <lineage>
        <taxon>Bacteria</taxon>
        <taxon>Pseudomonadati</taxon>
        <taxon>Pseudomonadota</taxon>
        <taxon>Alphaproteobacteria</taxon>
        <taxon>Rhodospirillales</taxon>
        <taxon>Terasakiellaceae</taxon>
        <taxon>Terasakiella</taxon>
    </lineage>
</organism>
<evidence type="ECO:0000313" key="1">
    <source>
        <dbReference type="EMBL" id="GGF61584.1"/>
    </source>
</evidence>
<dbReference type="RefSeq" id="WP_188663252.1">
    <property type="nucleotide sequence ID" value="NZ_BMHV01000008.1"/>
</dbReference>
<evidence type="ECO:0000313" key="2">
    <source>
        <dbReference type="Proteomes" id="UP000632498"/>
    </source>
</evidence>
<dbReference type="EMBL" id="BMHV01000008">
    <property type="protein sequence ID" value="GGF61584.1"/>
    <property type="molecule type" value="Genomic_DNA"/>
</dbReference>
<dbReference type="AlphaFoldDB" id="A0A917BYE7"/>
<comment type="caution">
    <text evidence="1">The sequence shown here is derived from an EMBL/GenBank/DDBJ whole genome shotgun (WGS) entry which is preliminary data.</text>
</comment>